<keyword evidence="2" id="KW-0677">Repeat</keyword>
<dbReference type="InterPro" id="IPR036322">
    <property type="entry name" value="WD40_repeat_dom_sf"/>
</dbReference>
<feature type="domain" description="EML-like second beta-propeller" evidence="5">
    <location>
        <begin position="7"/>
        <end position="90"/>
    </location>
</feature>
<dbReference type="SMART" id="SM00320">
    <property type="entry name" value="WD40"/>
    <property type="match status" value="3"/>
</dbReference>
<accession>A0AAV2QRZ4</accession>
<proteinExistence type="predicted"/>
<dbReference type="InterPro" id="IPR015943">
    <property type="entry name" value="WD40/YVTN_repeat-like_dom_sf"/>
</dbReference>
<dbReference type="Pfam" id="PF23414">
    <property type="entry name" value="Beta-prop_EML_2"/>
    <property type="match status" value="1"/>
</dbReference>
<evidence type="ECO:0000256" key="3">
    <source>
        <dbReference type="PROSITE-ProRule" id="PRU00221"/>
    </source>
</evidence>
<feature type="compositionally biased region" description="Basic and acidic residues" evidence="4">
    <location>
        <begin position="121"/>
        <end position="136"/>
    </location>
</feature>
<evidence type="ECO:0000313" key="6">
    <source>
        <dbReference type="EMBL" id="CAL4098989.1"/>
    </source>
</evidence>
<evidence type="ECO:0000256" key="1">
    <source>
        <dbReference type="ARBA" id="ARBA00022574"/>
    </source>
</evidence>
<dbReference type="PROSITE" id="PS50294">
    <property type="entry name" value="WD_REPEATS_REGION"/>
    <property type="match status" value="1"/>
</dbReference>
<evidence type="ECO:0000256" key="2">
    <source>
        <dbReference type="ARBA" id="ARBA00022737"/>
    </source>
</evidence>
<keyword evidence="1 3" id="KW-0853">WD repeat</keyword>
<dbReference type="InterPro" id="IPR001680">
    <property type="entry name" value="WD40_rpt"/>
</dbReference>
<dbReference type="AlphaFoldDB" id="A0AAV2QRZ4"/>
<evidence type="ECO:0000259" key="5">
    <source>
        <dbReference type="Pfam" id="PF23414"/>
    </source>
</evidence>
<dbReference type="PANTHER" id="PTHR13720:SF33">
    <property type="entry name" value="HELP DOMAIN-CONTAINING PROTEIN"/>
    <property type="match status" value="1"/>
</dbReference>
<feature type="repeat" description="WD" evidence="3">
    <location>
        <begin position="56"/>
        <end position="91"/>
    </location>
</feature>
<dbReference type="Pfam" id="PF00400">
    <property type="entry name" value="WD40"/>
    <property type="match status" value="1"/>
</dbReference>
<protein>
    <recommendedName>
        <fullName evidence="5">EML-like second beta-propeller domain-containing protein</fullName>
    </recommendedName>
</protein>
<keyword evidence="7" id="KW-1185">Reference proteome</keyword>
<comment type="caution">
    <text evidence="6">The sequence shown here is derived from an EMBL/GenBank/DDBJ whole genome shotgun (WGS) entry which is preliminary data.</text>
</comment>
<reference evidence="6 7" key="1">
    <citation type="submission" date="2024-05" db="EMBL/GenBank/DDBJ databases">
        <authorList>
            <person name="Wallberg A."/>
        </authorList>
    </citation>
    <scope>NUCLEOTIDE SEQUENCE [LARGE SCALE GENOMIC DNA]</scope>
</reference>
<name>A0AAV2QRZ4_MEGNR</name>
<dbReference type="InterPro" id="IPR050630">
    <property type="entry name" value="WD_repeat_EMAP"/>
</dbReference>
<organism evidence="6 7">
    <name type="scientific">Meganyctiphanes norvegica</name>
    <name type="common">Northern krill</name>
    <name type="synonym">Thysanopoda norvegica</name>
    <dbReference type="NCBI Taxonomy" id="48144"/>
    <lineage>
        <taxon>Eukaryota</taxon>
        <taxon>Metazoa</taxon>
        <taxon>Ecdysozoa</taxon>
        <taxon>Arthropoda</taxon>
        <taxon>Crustacea</taxon>
        <taxon>Multicrustacea</taxon>
        <taxon>Malacostraca</taxon>
        <taxon>Eumalacostraca</taxon>
        <taxon>Eucarida</taxon>
        <taxon>Euphausiacea</taxon>
        <taxon>Euphausiidae</taxon>
        <taxon>Meganyctiphanes</taxon>
    </lineage>
</organism>
<dbReference type="SUPFAM" id="SSF50978">
    <property type="entry name" value="WD40 repeat-like"/>
    <property type="match status" value="1"/>
</dbReference>
<evidence type="ECO:0000256" key="4">
    <source>
        <dbReference type="SAM" id="MobiDB-lite"/>
    </source>
</evidence>
<sequence>MDLKNWVWESRMDLTDVNAVASANKLPLVVTASDQQGLVRLFRYPSKGSLKKHRRYRGHSSHVTNVCWSYDDEFVISTGGADTAVCVWRLKKFHSDNNIEDEDPGTPIETDLVEHDIDEENSYKQNKDINSNKESRSSQALMRSSQALIHYLAEEMMVSNAGGAIESTMGKVEAPNEAHQDSSYNKVYQKLLKKLPALPTPTKISSPTSADETIIFCSGTVVGKLGMAASEKKLLYKDHDSVITALVVSDSEPAMVATAQIALMEEDTQLVGADVCLIHVWRPVDGTSVGVLRGGDEAVVTHLSFAPEGRFLASVADAMVLHIFNWVKGTHIASAKLATGPVVGICHMNSTTVCTLTPWSLLFCELIGNTMVVARGHLPPKMLPDNVFFTSVSVELGVSVFVGCSDGSVIEFVRRSATMRIPSPVNATSNPVDNLLLSEPLRLLLATGNKVVFATCRIKDEIAVRCYARKGTKKNKNDEIENKNDEKKSMKNNKLRELKYFSGVSVAAPTKSWSPLSMRIGVTSLVLGSHQGEPFLVMDLQKGSFKLVHAN</sequence>
<dbReference type="PROSITE" id="PS50082">
    <property type="entry name" value="WD_REPEATS_2"/>
    <property type="match status" value="1"/>
</dbReference>
<feature type="non-terminal residue" evidence="6">
    <location>
        <position position="551"/>
    </location>
</feature>
<dbReference type="Gene3D" id="2.130.10.10">
    <property type="entry name" value="YVTN repeat-like/Quinoprotein amine dehydrogenase"/>
    <property type="match status" value="2"/>
</dbReference>
<dbReference type="GO" id="GO:0008017">
    <property type="term" value="F:microtubule binding"/>
    <property type="evidence" value="ECO:0007669"/>
    <property type="project" value="TreeGrafter"/>
</dbReference>
<dbReference type="EMBL" id="CAXKWB010010720">
    <property type="protein sequence ID" value="CAL4098989.1"/>
    <property type="molecule type" value="Genomic_DNA"/>
</dbReference>
<evidence type="ECO:0000313" key="7">
    <source>
        <dbReference type="Proteomes" id="UP001497623"/>
    </source>
</evidence>
<gene>
    <name evidence="6" type="ORF">MNOR_LOCUS16371</name>
</gene>
<dbReference type="Proteomes" id="UP001497623">
    <property type="component" value="Unassembled WGS sequence"/>
</dbReference>
<dbReference type="InterPro" id="IPR055442">
    <property type="entry name" value="Beta-prop_EML-like_2nd"/>
</dbReference>
<feature type="region of interest" description="Disordered" evidence="4">
    <location>
        <begin position="121"/>
        <end position="140"/>
    </location>
</feature>
<dbReference type="PANTHER" id="PTHR13720">
    <property type="entry name" value="WD-40 REPEAT PROTEIN"/>
    <property type="match status" value="1"/>
</dbReference>